<keyword evidence="1" id="KW-0732">Signal</keyword>
<dbReference type="Proteomes" id="UP001595841">
    <property type="component" value="Unassembled WGS sequence"/>
</dbReference>
<name>A0ABV8PJS2_9FLAO</name>
<feature type="signal peptide" evidence="1">
    <location>
        <begin position="1"/>
        <end position="21"/>
    </location>
</feature>
<reference evidence="3" key="1">
    <citation type="journal article" date="2019" name="Int. J. Syst. Evol. Microbiol.">
        <title>The Global Catalogue of Microorganisms (GCM) 10K type strain sequencing project: providing services to taxonomists for standard genome sequencing and annotation.</title>
        <authorList>
            <consortium name="The Broad Institute Genomics Platform"/>
            <consortium name="The Broad Institute Genome Sequencing Center for Infectious Disease"/>
            <person name="Wu L."/>
            <person name="Ma J."/>
        </authorList>
    </citation>
    <scope>NUCLEOTIDE SEQUENCE [LARGE SCALE GENOMIC DNA]</scope>
    <source>
        <strain evidence="3">CGMCC 1.15774</strain>
    </source>
</reference>
<evidence type="ECO:0000256" key="1">
    <source>
        <dbReference type="SAM" id="SignalP"/>
    </source>
</evidence>
<evidence type="ECO:0000313" key="3">
    <source>
        <dbReference type="Proteomes" id="UP001595841"/>
    </source>
</evidence>
<dbReference type="RefSeq" id="WP_379762192.1">
    <property type="nucleotide sequence ID" value="NZ_JBHSCL010000002.1"/>
</dbReference>
<feature type="chain" id="PRO_5045180570" description="Adhesin domain-containing protein" evidence="1">
    <location>
        <begin position="22"/>
        <end position="287"/>
    </location>
</feature>
<organism evidence="2 3">
    <name type="scientific">Flagellimonas marina</name>
    <dbReference type="NCBI Taxonomy" id="1775168"/>
    <lineage>
        <taxon>Bacteria</taxon>
        <taxon>Pseudomonadati</taxon>
        <taxon>Bacteroidota</taxon>
        <taxon>Flavobacteriia</taxon>
        <taxon>Flavobacteriales</taxon>
        <taxon>Flavobacteriaceae</taxon>
        <taxon>Flagellimonas</taxon>
    </lineage>
</organism>
<protein>
    <recommendedName>
        <fullName evidence="4">Adhesin domain-containing protein</fullName>
    </recommendedName>
</protein>
<keyword evidence="3" id="KW-1185">Reference proteome</keyword>
<accession>A0ABV8PJS2</accession>
<proteinExistence type="predicted"/>
<gene>
    <name evidence="2" type="ORF">ACFOWS_01665</name>
</gene>
<sequence>MKQLVVMLCLCLWVWTPSVKAQQKEFKETITKELPFSNSSNNTVVVKNVFGSVNVEGYQGSKVILEVERKIMARNSEDLELGKKELQLKIIQEDNRIIFHPDAPYINFDADRLRYNWCNDNGDIPYDHNLNFTIKVPNTVQVNVSTVNNGVIDVKNIRSKFIIADNINGGISLNNIAGKTKVSCINGKVDISYAENPTEESMYHSLNGDITIAYQKSLSANISFKTMNGEMYTDFDVSKQFVKTSKNTGDNNKPKYKFEANPVVQIGSGQVDFDIETLNGNVFIKKI</sequence>
<evidence type="ECO:0008006" key="4">
    <source>
        <dbReference type="Google" id="ProtNLM"/>
    </source>
</evidence>
<dbReference type="EMBL" id="JBHSCL010000002">
    <property type="protein sequence ID" value="MFC4218820.1"/>
    <property type="molecule type" value="Genomic_DNA"/>
</dbReference>
<comment type="caution">
    <text evidence="2">The sequence shown here is derived from an EMBL/GenBank/DDBJ whole genome shotgun (WGS) entry which is preliminary data.</text>
</comment>
<evidence type="ECO:0000313" key="2">
    <source>
        <dbReference type="EMBL" id="MFC4218820.1"/>
    </source>
</evidence>